<comment type="caution">
    <text evidence="1">The sequence shown here is derived from an EMBL/GenBank/DDBJ whole genome shotgun (WGS) entry which is preliminary data.</text>
</comment>
<evidence type="ECO:0000313" key="2">
    <source>
        <dbReference type="Proteomes" id="UP000179524"/>
    </source>
</evidence>
<dbReference type="EMBL" id="MLQR01000022">
    <property type="protein sequence ID" value="OIJ14223.1"/>
    <property type="molecule type" value="Genomic_DNA"/>
</dbReference>
<dbReference type="OrthoDB" id="6778026at2"/>
<accession>A0A1S2LQ26</accession>
<gene>
    <name evidence="1" type="ORF">BKP37_09070</name>
</gene>
<protein>
    <submittedName>
        <fullName evidence="1">Uncharacterized protein</fullName>
    </submittedName>
</protein>
<reference evidence="1 2" key="1">
    <citation type="submission" date="2016-10" db="EMBL/GenBank/DDBJ databases">
        <title>Draft genome sequences of four alkaliphilic bacteria belonging to the Anaerobacillus genus.</title>
        <authorList>
            <person name="Bassil N.M."/>
            <person name="Lloyd J.R."/>
        </authorList>
    </citation>
    <scope>NUCLEOTIDE SEQUENCE [LARGE SCALE GENOMIC DNA]</scope>
    <source>
        <strain evidence="1 2">DSM 18345</strain>
    </source>
</reference>
<dbReference type="RefSeq" id="WP_071309283.1">
    <property type="nucleotide sequence ID" value="NZ_MLQR01000022.1"/>
</dbReference>
<dbReference type="Proteomes" id="UP000179524">
    <property type="component" value="Unassembled WGS sequence"/>
</dbReference>
<evidence type="ECO:0000313" key="1">
    <source>
        <dbReference type="EMBL" id="OIJ14223.1"/>
    </source>
</evidence>
<organism evidence="1 2">
    <name type="scientific">Anaerobacillus alkalilacustris</name>
    <dbReference type="NCBI Taxonomy" id="393763"/>
    <lineage>
        <taxon>Bacteria</taxon>
        <taxon>Bacillati</taxon>
        <taxon>Bacillota</taxon>
        <taxon>Bacilli</taxon>
        <taxon>Bacillales</taxon>
        <taxon>Bacillaceae</taxon>
        <taxon>Anaerobacillus</taxon>
    </lineage>
</organism>
<dbReference type="AlphaFoldDB" id="A0A1S2LQ26"/>
<sequence length="272" mass="31441">MFEFSAMVEGFRNIAAKTETTQEVSEIELTKDWDSKNIEMEKFPLEDWRKFEVEYMDQSQQELLNANDAERYMSDDIGLNEKTREFSDPAYINEIRSKNENVDQVLTRQEESLKTNGSDLNYQRIDEQLERYKGTVFEHQLKDTLKDHFDIVEDKQQVVQVEWGETKPDVILRGAVEDMKIGDLEINKGDDLFIEAKCGSSDYIRSEMGHMVKQVEGHDGNSLVVLTKDYLDISPEIRAEFEKKLAEKNSAVYVVDVKATDVSIGLTNSLRL</sequence>
<keyword evidence="2" id="KW-1185">Reference proteome</keyword>
<proteinExistence type="predicted"/>
<name>A0A1S2LQ26_9BACI</name>